<dbReference type="InterPro" id="IPR042099">
    <property type="entry name" value="ANL_N_sf"/>
</dbReference>
<protein>
    <submittedName>
        <fullName evidence="7">4-coumarate--CoA ligase 1-like</fullName>
    </submittedName>
</protein>
<gene>
    <name evidence="7" type="primary">LOC117138499</name>
</gene>
<feature type="domain" description="AMP-binding enzyme C-terminal" evidence="5">
    <location>
        <begin position="442"/>
        <end position="518"/>
    </location>
</feature>
<reference evidence="7" key="1">
    <citation type="submission" date="2025-08" db="UniProtKB">
        <authorList>
            <consortium name="RefSeq"/>
        </authorList>
    </citation>
    <scope>IDENTIFICATION</scope>
    <source>
        <strain evidence="7">Mau12</strain>
        <tissue evidence="7">Whole Body</tissue>
    </source>
</reference>
<dbReference type="PANTHER" id="PTHR24096:SF353">
    <property type="entry name" value="GH16244P-RELATED"/>
    <property type="match status" value="1"/>
</dbReference>
<dbReference type="GeneID" id="117138499"/>
<dbReference type="Gene3D" id="3.30.300.30">
    <property type="match status" value="1"/>
</dbReference>
<dbReference type="RefSeq" id="XP_033156519.1">
    <property type="nucleotide sequence ID" value="XM_033300628.1"/>
</dbReference>
<dbReference type="GO" id="GO:0004467">
    <property type="term" value="F:long-chain fatty acid-CoA ligase activity"/>
    <property type="evidence" value="ECO:0007669"/>
    <property type="project" value="TreeGrafter"/>
</dbReference>
<dbReference type="GO" id="GO:0005777">
    <property type="term" value="C:peroxisome"/>
    <property type="evidence" value="ECO:0007669"/>
    <property type="project" value="UniProtKB-SubCell"/>
</dbReference>
<comment type="similarity">
    <text evidence="2">Belongs to the ATP-dependent AMP-binding enzyme family.</text>
</comment>
<dbReference type="PROSITE" id="PS00455">
    <property type="entry name" value="AMP_BINDING"/>
    <property type="match status" value="1"/>
</dbReference>
<evidence type="ECO:0000259" key="5">
    <source>
        <dbReference type="Pfam" id="PF13193"/>
    </source>
</evidence>
<dbReference type="GO" id="GO:0046949">
    <property type="term" value="P:fatty-acyl-CoA biosynthetic process"/>
    <property type="evidence" value="ECO:0007669"/>
    <property type="project" value="TreeGrafter"/>
</dbReference>
<dbReference type="Pfam" id="PF13193">
    <property type="entry name" value="AMP-binding_C"/>
    <property type="match status" value="1"/>
</dbReference>
<keyword evidence="3" id="KW-0576">Peroxisome</keyword>
<dbReference type="InterPro" id="IPR045851">
    <property type="entry name" value="AMP-bd_C_sf"/>
</dbReference>
<evidence type="ECO:0000259" key="4">
    <source>
        <dbReference type="Pfam" id="PF00501"/>
    </source>
</evidence>
<dbReference type="PANTHER" id="PTHR24096">
    <property type="entry name" value="LONG-CHAIN-FATTY-ACID--COA LIGASE"/>
    <property type="match status" value="1"/>
</dbReference>
<dbReference type="FunFam" id="3.30.300.30:FF:000007">
    <property type="entry name" value="4-coumarate--CoA ligase 2"/>
    <property type="match status" value="1"/>
</dbReference>
<feature type="domain" description="AMP-dependent synthetase/ligase" evidence="4">
    <location>
        <begin position="40"/>
        <end position="391"/>
    </location>
</feature>
<dbReference type="Proteomes" id="UP000515162">
    <property type="component" value="Chromosome 2R"/>
</dbReference>
<organism evidence="6 7">
    <name type="scientific">Drosophila mauritiana</name>
    <name type="common">Fruit fly</name>
    <dbReference type="NCBI Taxonomy" id="7226"/>
    <lineage>
        <taxon>Eukaryota</taxon>
        <taxon>Metazoa</taxon>
        <taxon>Ecdysozoa</taxon>
        <taxon>Arthropoda</taxon>
        <taxon>Hexapoda</taxon>
        <taxon>Insecta</taxon>
        <taxon>Pterygota</taxon>
        <taxon>Neoptera</taxon>
        <taxon>Endopterygota</taxon>
        <taxon>Diptera</taxon>
        <taxon>Brachycera</taxon>
        <taxon>Muscomorpha</taxon>
        <taxon>Ephydroidea</taxon>
        <taxon>Drosophilidae</taxon>
        <taxon>Drosophila</taxon>
        <taxon>Sophophora</taxon>
    </lineage>
</organism>
<dbReference type="CDD" id="cd05911">
    <property type="entry name" value="Firefly_Luc_like"/>
    <property type="match status" value="1"/>
</dbReference>
<evidence type="ECO:0000313" key="6">
    <source>
        <dbReference type="Proteomes" id="UP000515162"/>
    </source>
</evidence>
<evidence type="ECO:0000313" key="7">
    <source>
        <dbReference type="RefSeq" id="XP_033156519.1"/>
    </source>
</evidence>
<dbReference type="InterPro" id="IPR020845">
    <property type="entry name" value="AMP-binding_CS"/>
</dbReference>
<dbReference type="SUPFAM" id="SSF56801">
    <property type="entry name" value="Acetyl-CoA synthetase-like"/>
    <property type="match status" value="1"/>
</dbReference>
<evidence type="ECO:0000256" key="2">
    <source>
        <dbReference type="ARBA" id="ARBA00006432"/>
    </source>
</evidence>
<dbReference type="FunFam" id="3.40.50.12780:FF:000025">
    <property type="entry name" value="luciferin 4-monooxygenase"/>
    <property type="match status" value="1"/>
</dbReference>
<comment type="subcellular location">
    <subcellularLocation>
        <location evidence="1">Peroxisome</location>
    </subcellularLocation>
</comment>
<evidence type="ECO:0000256" key="3">
    <source>
        <dbReference type="ARBA" id="ARBA00023140"/>
    </source>
</evidence>
<keyword evidence="6" id="KW-1185">Reference proteome</keyword>
<sequence>MQGLHYPTTYDLTERIWSGAKRVNTYTDETSLGSIIFKVMKNWPRNVCQINDVDGVEMTFEQGITWAIRIAQILKKKGLNYPDIIGIAARNSTYVTPVAVACLLNGTPFHAVNPVSDEATLTHIFSITKPTVIFCDGQDYEKLRAATEGWKPELITVTDSVEGVPHIDSLLEPTTTEMFYQPEPLKEGGEQTAAIVCSSGTTGLPKAVCISNRTLFMENFMMNSEMVVFSASGLDWYSGLSLFLYSTVVGCTRIITNKPFSPDYFVNLVEKYRINTVILLPCHMSTLIAFPGATIEALSSICSVVYVGGFTSMTTLKKMQELCPNAFLSSGYGMTEVGIVAFNIGLGNVNTAGKPIPGIRIRIVDDDGKSLGYNEQGEIYVHTGLPWKGYYGKPVETQQTQDSEGWFHTGDLGYFDDQNQLYVVDRKKEILKYQGNQYWPSEIEGVISELPDVEEVCVISIDEQQGDAAGALVVKRNGSSITAIEIADHVAKRLPSIQKQLHAGVQFTDKLPANPNGKTLRRLARQEFDAKKGSLSVLVYDFNNRQQ</sequence>
<dbReference type="InterPro" id="IPR025110">
    <property type="entry name" value="AMP-bd_C"/>
</dbReference>
<dbReference type="InterPro" id="IPR000873">
    <property type="entry name" value="AMP-dep_synth/lig_dom"/>
</dbReference>
<dbReference type="AlphaFoldDB" id="A0A6P8JVD0"/>
<proteinExistence type="inferred from homology"/>
<accession>A0A6P8JVD0</accession>
<name>A0A6P8JVD0_DROMA</name>
<dbReference type="Pfam" id="PF00501">
    <property type="entry name" value="AMP-binding"/>
    <property type="match status" value="1"/>
</dbReference>
<evidence type="ECO:0000256" key="1">
    <source>
        <dbReference type="ARBA" id="ARBA00004275"/>
    </source>
</evidence>
<dbReference type="Gene3D" id="3.40.50.12780">
    <property type="entry name" value="N-terminal domain of ligase-like"/>
    <property type="match status" value="1"/>
</dbReference>